<dbReference type="NCBIfam" id="TIGR03726">
    <property type="entry name" value="strep_RK_lipo"/>
    <property type="match status" value="1"/>
</dbReference>
<feature type="compositionally biased region" description="Low complexity" evidence="2">
    <location>
        <begin position="46"/>
        <end position="61"/>
    </location>
</feature>
<reference evidence="6" key="1">
    <citation type="submission" date="2023-07" db="EMBL/GenBank/DDBJ databases">
        <title>Streptococcus vaginalis sp. nov., a novel bacterial species isolated from vaginal swabs of a pregnant woman with diabetes.</title>
        <authorList>
            <person name="Chen Y.-S."/>
        </authorList>
    </citation>
    <scope>NUCLEOTIDE SEQUENCE [LARGE SCALE GENOMIC DNA]</scope>
    <source>
        <strain evidence="6">P1L01</strain>
    </source>
</reference>
<protein>
    <submittedName>
        <fullName evidence="5">Signal protein</fullName>
    </submittedName>
</protein>
<evidence type="ECO:0000313" key="6">
    <source>
        <dbReference type="Proteomes" id="UP000664801"/>
    </source>
</evidence>
<feature type="region of interest" description="Disordered" evidence="2">
    <location>
        <begin position="241"/>
        <end position="274"/>
    </location>
</feature>
<dbReference type="EMBL" id="JAFINR010000037">
    <property type="protein sequence ID" value="MBO0365458.1"/>
    <property type="molecule type" value="Genomic_DNA"/>
</dbReference>
<comment type="caution">
    <text evidence="5">The sequence shown here is derived from an EMBL/GenBank/DDBJ whole genome shotgun (WGS) entry which is preliminary data.</text>
</comment>
<keyword evidence="3" id="KW-0732">Signal</keyword>
<organism evidence="5 6">
    <name type="scientific">Streptococcus vaginalis</name>
    <dbReference type="NCBI Taxonomy" id="2748301"/>
    <lineage>
        <taxon>Bacteria</taxon>
        <taxon>Bacillati</taxon>
        <taxon>Bacillota</taxon>
        <taxon>Bacilli</taxon>
        <taxon>Lactobacillales</taxon>
        <taxon>Streptococcaceae</taxon>
        <taxon>Streptococcus</taxon>
    </lineage>
</organism>
<keyword evidence="1" id="KW-0175">Coiled coil</keyword>
<feature type="coiled-coil region" evidence="1">
    <location>
        <begin position="120"/>
        <end position="188"/>
    </location>
</feature>
<dbReference type="Pfam" id="PF18652">
    <property type="entry name" value="Adhesin_P1_N"/>
    <property type="match status" value="1"/>
</dbReference>
<accession>A0ABS3GFL5</accession>
<feature type="domain" description="Antigen I/II N-terminal" evidence="4">
    <location>
        <begin position="77"/>
        <end position="188"/>
    </location>
</feature>
<feature type="chain" id="PRO_5045560625" evidence="3">
    <location>
        <begin position="41"/>
        <end position="274"/>
    </location>
</feature>
<dbReference type="InterPro" id="IPR021197">
    <property type="entry name" value="Cross-wall-target_lipo_motif"/>
</dbReference>
<evidence type="ECO:0000259" key="4">
    <source>
        <dbReference type="Pfam" id="PF18652"/>
    </source>
</evidence>
<gene>
    <name evidence="5" type="ORF">JR342_10580</name>
</gene>
<evidence type="ECO:0000256" key="3">
    <source>
        <dbReference type="SAM" id="SignalP"/>
    </source>
</evidence>
<feature type="compositionally biased region" description="Basic and acidic residues" evidence="2">
    <location>
        <begin position="241"/>
        <end position="262"/>
    </location>
</feature>
<name>A0ABS3GFL5_9STRE</name>
<evidence type="ECO:0000256" key="2">
    <source>
        <dbReference type="SAM" id="MobiDB-lite"/>
    </source>
</evidence>
<evidence type="ECO:0000256" key="1">
    <source>
        <dbReference type="SAM" id="Coils"/>
    </source>
</evidence>
<proteinExistence type="predicted"/>
<sequence>MKSNESKTYGSIRKIKAYGTCGVILGLAALAVATTNGVQADEVAKTEPTTVAPANTATNLPDSQPAKTAEQQNQLNQAGQAQGNVTVQVDNSQVNQAAQAAKKEGVEVVQDAPVDKGTTNTLAETQKAQAEIAADQAKQKAAVEKTTEDYVKAKADHAKAVEATKKQNDQIVADNKALKEAHDKAEKAGQDVNQAVSTAKDKVKAEFKDAKVSESTKAIKVEATKDSYDAYTKEVEKVKADNQKSTDTYIAEKRQEDKDIADTKAYNEGVRKRN</sequence>
<dbReference type="InterPro" id="IPR041324">
    <property type="entry name" value="AgI/II_N"/>
</dbReference>
<dbReference type="Proteomes" id="UP000664801">
    <property type="component" value="Unassembled WGS sequence"/>
</dbReference>
<feature type="signal peptide" evidence="3">
    <location>
        <begin position="1"/>
        <end position="40"/>
    </location>
</feature>
<evidence type="ECO:0000313" key="5">
    <source>
        <dbReference type="EMBL" id="MBO0365458.1"/>
    </source>
</evidence>
<feature type="region of interest" description="Disordered" evidence="2">
    <location>
        <begin position="44"/>
        <end position="77"/>
    </location>
</feature>
<feature type="non-terminal residue" evidence="5">
    <location>
        <position position="274"/>
    </location>
</feature>
<keyword evidence="6" id="KW-1185">Reference proteome</keyword>